<evidence type="ECO:0000256" key="4">
    <source>
        <dbReference type="ARBA" id="ARBA00023136"/>
    </source>
</evidence>
<feature type="transmembrane region" description="Helical" evidence="5">
    <location>
        <begin position="35"/>
        <end position="54"/>
    </location>
</feature>
<sequence length="361" mass="38114">MSHPNRRDTIRHLSHPQRLRESLSLSGPFFHRNSFLSGLQVAITSAIVLPLMLNSSRPDLLGYAALGALIALFGRFAPRGKRAGVLLWCLLCQVAMVFFVSLAGWAGATLGWQLALMAPLTALIALVASALSFGPPGALIFLFAGAASLGPVAELSLVFERIAAVAAVGAFAWLLCLATEGLRIYTVLLPEPPPLRLQAWLALRLGFCAGLTALLGYALGLSHPAWAAMGAVAVMQSAQLHQSLARMLQRVGGNVIGASLAWGVLVLDPSPYIVIALLILCMILNELLIGANYGLGQILVTPMALLMTYLALQGTAGAAIAPERMLDTLVGCASGLMLAVLLSTKGERQFLMEHHNRSLGG</sequence>
<protein>
    <submittedName>
        <fullName evidence="7">FUSC family protein</fullName>
    </submittedName>
</protein>
<proteinExistence type="predicted"/>
<accession>A0ABS8CGV4</accession>
<dbReference type="RefSeq" id="WP_226933482.1">
    <property type="nucleotide sequence ID" value="NZ_JACDXX010000001.1"/>
</dbReference>
<evidence type="ECO:0000256" key="5">
    <source>
        <dbReference type="SAM" id="Phobius"/>
    </source>
</evidence>
<keyword evidence="4 5" id="KW-0472">Membrane</keyword>
<feature type="transmembrane region" description="Helical" evidence="5">
    <location>
        <begin position="60"/>
        <end position="78"/>
    </location>
</feature>
<feature type="domain" description="Integral membrane bound transporter" evidence="6">
    <location>
        <begin position="212"/>
        <end position="337"/>
    </location>
</feature>
<feature type="transmembrane region" description="Helical" evidence="5">
    <location>
        <begin position="298"/>
        <end position="320"/>
    </location>
</feature>
<name>A0ABS8CGV4_9RHOB</name>
<feature type="transmembrane region" description="Helical" evidence="5">
    <location>
        <begin position="201"/>
        <end position="219"/>
    </location>
</feature>
<keyword evidence="2 5" id="KW-0812">Transmembrane</keyword>
<evidence type="ECO:0000256" key="3">
    <source>
        <dbReference type="ARBA" id="ARBA00022989"/>
    </source>
</evidence>
<evidence type="ECO:0000313" key="8">
    <source>
        <dbReference type="Proteomes" id="UP001198571"/>
    </source>
</evidence>
<keyword evidence="8" id="KW-1185">Reference proteome</keyword>
<comment type="subcellular location">
    <subcellularLocation>
        <location evidence="1">Membrane</location>
        <topology evidence="1">Multi-pass membrane protein</topology>
    </subcellularLocation>
</comment>
<dbReference type="InterPro" id="IPR049453">
    <property type="entry name" value="Memb_transporter_dom"/>
</dbReference>
<dbReference type="EMBL" id="JACDXX010000001">
    <property type="protein sequence ID" value="MCB5408610.1"/>
    <property type="molecule type" value="Genomic_DNA"/>
</dbReference>
<keyword evidence="3 5" id="KW-1133">Transmembrane helix</keyword>
<evidence type="ECO:0000259" key="6">
    <source>
        <dbReference type="Pfam" id="PF13515"/>
    </source>
</evidence>
<feature type="transmembrane region" description="Helical" evidence="5">
    <location>
        <begin position="326"/>
        <end position="344"/>
    </location>
</feature>
<feature type="transmembrane region" description="Helical" evidence="5">
    <location>
        <begin position="85"/>
        <end position="106"/>
    </location>
</feature>
<dbReference type="Proteomes" id="UP001198571">
    <property type="component" value="Unassembled WGS sequence"/>
</dbReference>
<feature type="transmembrane region" description="Helical" evidence="5">
    <location>
        <begin position="251"/>
        <end position="267"/>
    </location>
</feature>
<evidence type="ECO:0000256" key="2">
    <source>
        <dbReference type="ARBA" id="ARBA00022692"/>
    </source>
</evidence>
<dbReference type="Pfam" id="PF13515">
    <property type="entry name" value="FUSC_2"/>
    <property type="match status" value="1"/>
</dbReference>
<organism evidence="7 8">
    <name type="scientific">Pseudogemmobacter faecipullorum</name>
    <dbReference type="NCBI Taxonomy" id="2755041"/>
    <lineage>
        <taxon>Bacteria</taxon>
        <taxon>Pseudomonadati</taxon>
        <taxon>Pseudomonadota</taxon>
        <taxon>Alphaproteobacteria</taxon>
        <taxon>Rhodobacterales</taxon>
        <taxon>Paracoccaceae</taxon>
        <taxon>Pseudogemmobacter</taxon>
    </lineage>
</organism>
<feature type="transmembrane region" description="Helical" evidence="5">
    <location>
        <begin position="165"/>
        <end position="189"/>
    </location>
</feature>
<evidence type="ECO:0000256" key="1">
    <source>
        <dbReference type="ARBA" id="ARBA00004141"/>
    </source>
</evidence>
<gene>
    <name evidence="7" type="ORF">H0485_01125</name>
</gene>
<comment type="caution">
    <text evidence="7">The sequence shown here is derived from an EMBL/GenBank/DDBJ whole genome shotgun (WGS) entry which is preliminary data.</text>
</comment>
<evidence type="ECO:0000313" key="7">
    <source>
        <dbReference type="EMBL" id="MCB5408610.1"/>
    </source>
</evidence>
<feature type="transmembrane region" description="Helical" evidence="5">
    <location>
        <begin position="273"/>
        <end position="291"/>
    </location>
</feature>
<reference evidence="7 8" key="1">
    <citation type="submission" date="2020-07" db="EMBL/GenBank/DDBJ databases">
        <title>Pseudogemmobacter sp. nov., isolated from poultry manure in Taiwan.</title>
        <authorList>
            <person name="Lin S.-Y."/>
            <person name="Tang Y.-S."/>
            <person name="Young C.-C."/>
        </authorList>
    </citation>
    <scope>NUCLEOTIDE SEQUENCE [LARGE SCALE GENOMIC DNA]</scope>
    <source>
        <strain evidence="7 8">CC-YST710</strain>
    </source>
</reference>